<keyword evidence="2 4" id="KW-0521">NADP</keyword>
<evidence type="ECO:0000256" key="3">
    <source>
        <dbReference type="ARBA" id="ARBA00023002"/>
    </source>
</evidence>
<organism evidence="7 8">
    <name type="scientific">Septoria linicola</name>
    <dbReference type="NCBI Taxonomy" id="215465"/>
    <lineage>
        <taxon>Eukaryota</taxon>
        <taxon>Fungi</taxon>
        <taxon>Dikarya</taxon>
        <taxon>Ascomycota</taxon>
        <taxon>Pezizomycotina</taxon>
        <taxon>Dothideomycetes</taxon>
        <taxon>Dothideomycetidae</taxon>
        <taxon>Mycosphaerellales</taxon>
        <taxon>Mycosphaerellaceae</taxon>
        <taxon>Septoria</taxon>
    </lineage>
</organism>
<comment type="function">
    <text evidence="4">Catalyzes the NADPH-dependent reduction of ketopantoate into pantoic acid.</text>
</comment>
<dbReference type="PANTHER" id="PTHR21708">
    <property type="entry name" value="PROBABLE 2-DEHYDROPANTOATE 2-REDUCTASE"/>
    <property type="match status" value="1"/>
</dbReference>
<evidence type="ECO:0000256" key="2">
    <source>
        <dbReference type="ARBA" id="ARBA00022857"/>
    </source>
</evidence>
<gene>
    <name evidence="7" type="ORF">Slin15195_G023620</name>
</gene>
<dbReference type="PANTHER" id="PTHR21708:SF30">
    <property type="entry name" value="2-DEHYDROPANTOATE 2-REDUCTASE-RELATED"/>
    <property type="match status" value="1"/>
</dbReference>
<evidence type="ECO:0000256" key="1">
    <source>
        <dbReference type="ARBA" id="ARBA00007870"/>
    </source>
</evidence>
<dbReference type="InterPro" id="IPR051402">
    <property type="entry name" value="KPR-Related"/>
</dbReference>
<dbReference type="SUPFAM" id="SSF51735">
    <property type="entry name" value="NAD(P)-binding Rossmann-fold domains"/>
    <property type="match status" value="1"/>
</dbReference>
<dbReference type="EC" id="1.1.1.169" evidence="4"/>
<sequence>MSPTPKILFHGTGAIGTIYAYQLIKAGCDVTAICRSNYTAAKQNGFHINSDLYGKNLHIKPKVVRTPEEAAQDGPYDYLLVSCKALPEAKTAETIASAVTAGRTTIVLVQNGIDIEQEYAERFPENPLLSCVVYLPATQTSPGHVSMGGIERLEIGAFPASARSNPTVKTSIDNLIEHLKAGGGNPVYHEDIQELRWYKLLLNAPWNPICALTLSRDLAFLASSDAAEPLINGVLDEVIAVSQALGYKSVTRQAAGQGLATIKGRKGTTPGIEPSMLVDVLWTRRTEHEVILGNPVRIAQKLGVPVPRMEMLYAMVKALDLAHQKRKEGKSLDDEDLADMYADIEH</sequence>
<dbReference type="InterPro" id="IPR036291">
    <property type="entry name" value="NAD(P)-bd_dom_sf"/>
</dbReference>
<dbReference type="InterPro" id="IPR013332">
    <property type="entry name" value="KPR_N"/>
</dbReference>
<dbReference type="GO" id="GO:0008677">
    <property type="term" value="F:2-dehydropantoate 2-reductase activity"/>
    <property type="evidence" value="ECO:0007669"/>
    <property type="project" value="UniProtKB-EC"/>
</dbReference>
<dbReference type="SUPFAM" id="SSF48179">
    <property type="entry name" value="6-phosphogluconate dehydrogenase C-terminal domain-like"/>
    <property type="match status" value="1"/>
</dbReference>
<evidence type="ECO:0000259" key="6">
    <source>
        <dbReference type="Pfam" id="PF08546"/>
    </source>
</evidence>
<dbReference type="GO" id="GO:0015940">
    <property type="term" value="P:pantothenate biosynthetic process"/>
    <property type="evidence" value="ECO:0007669"/>
    <property type="project" value="InterPro"/>
</dbReference>
<dbReference type="EMBL" id="CP099419">
    <property type="protein sequence ID" value="USW49043.1"/>
    <property type="molecule type" value="Genomic_DNA"/>
</dbReference>
<dbReference type="InterPro" id="IPR013328">
    <property type="entry name" value="6PGD_dom2"/>
</dbReference>
<feature type="domain" description="Ketopantoate reductase C-terminal" evidence="6">
    <location>
        <begin position="191"/>
        <end position="319"/>
    </location>
</feature>
<feature type="domain" description="Ketopantoate reductase N-terminal" evidence="5">
    <location>
        <begin position="7"/>
        <end position="159"/>
    </location>
</feature>
<name>A0A9Q9AL95_9PEZI</name>
<dbReference type="Gene3D" id="3.40.50.720">
    <property type="entry name" value="NAD(P)-binding Rossmann-like Domain"/>
    <property type="match status" value="1"/>
</dbReference>
<dbReference type="FunFam" id="1.10.1040.10:FF:000017">
    <property type="entry name" value="2-dehydropantoate 2-reductase"/>
    <property type="match status" value="1"/>
</dbReference>
<dbReference type="Gene3D" id="1.10.1040.10">
    <property type="entry name" value="N-(1-d-carboxylethyl)-l-norvaline Dehydrogenase, domain 2"/>
    <property type="match status" value="1"/>
</dbReference>
<proteinExistence type="inferred from homology"/>
<comment type="similarity">
    <text evidence="1 4">Belongs to the ketopantoate reductase family.</text>
</comment>
<evidence type="ECO:0000259" key="5">
    <source>
        <dbReference type="Pfam" id="PF02558"/>
    </source>
</evidence>
<accession>A0A9Q9AL95</accession>
<dbReference type="NCBIfam" id="TIGR00745">
    <property type="entry name" value="apbA_panE"/>
    <property type="match status" value="1"/>
</dbReference>
<dbReference type="GO" id="GO:0005737">
    <property type="term" value="C:cytoplasm"/>
    <property type="evidence" value="ECO:0007669"/>
    <property type="project" value="TreeGrafter"/>
</dbReference>
<comment type="catalytic activity">
    <reaction evidence="4">
        <text>(R)-pantoate + NADP(+) = 2-dehydropantoate + NADPH + H(+)</text>
        <dbReference type="Rhea" id="RHEA:16233"/>
        <dbReference type="ChEBI" id="CHEBI:11561"/>
        <dbReference type="ChEBI" id="CHEBI:15378"/>
        <dbReference type="ChEBI" id="CHEBI:15980"/>
        <dbReference type="ChEBI" id="CHEBI:57783"/>
        <dbReference type="ChEBI" id="CHEBI:58349"/>
        <dbReference type="EC" id="1.1.1.169"/>
    </reaction>
</comment>
<dbReference type="Pfam" id="PF02558">
    <property type="entry name" value="ApbA"/>
    <property type="match status" value="1"/>
</dbReference>
<protein>
    <recommendedName>
        <fullName evidence="4">2-dehydropantoate 2-reductase</fullName>
        <ecNumber evidence="4">1.1.1.169</ecNumber>
    </recommendedName>
    <alternativeName>
        <fullName evidence="4">Ketopantoate reductase</fullName>
    </alternativeName>
</protein>
<dbReference type="Pfam" id="PF08546">
    <property type="entry name" value="ApbA_C"/>
    <property type="match status" value="1"/>
</dbReference>
<dbReference type="InterPro" id="IPR013752">
    <property type="entry name" value="KPA_reductase"/>
</dbReference>
<dbReference type="InterPro" id="IPR003710">
    <property type="entry name" value="ApbA"/>
</dbReference>
<reference evidence="7" key="1">
    <citation type="submission" date="2022-06" db="EMBL/GenBank/DDBJ databases">
        <title>Complete genome sequences of two strains of the flax pathogen Septoria linicola.</title>
        <authorList>
            <person name="Lapalu N."/>
            <person name="Simon A."/>
            <person name="Demenou B."/>
            <person name="Paumier D."/>
            <person name="Guillot M.-P."/>
            <person name="Gout L."/>
            <person name="Valade R."/>
        </authorList>
    </citation>
    <scope>NUCLEOTIDE SEQUENCE</scope>
    <source>
        <strain evidence="7">SE15195</strain>
    </source>
</reference>
<evidence type="ECO:0000313" key="7">
    <source>
        <dbReference type="EMBL" id="USW49043.1"/>
    </source>
</evidence>
<dbReference type="OrthoDB" id="3609at2759"/>
<keyword evidence="3 4" id="KW-0560">Oxidoreductase</keyword>
<evidence type="ECO:0000313" key="8">
    <source>
        <dbReference type="Proteomes" id="UP001056384"/>
    </source>
</evidence>
<dbReference type="Proteomes" id="UP001056384">
    <property type="component" value="Chromosome 2"/>
</dbReference>
<dbReference type="AlphaFoldDB" id="A0A9Q9AL95"/>
<dbReference type="InterPro" id="IPR008927">
    <property type="entry name" value="6-PGluconate_DH-like_C_sf"/>
</dbReference>
<evidence type="ECO:0000256" key="4">
    <source>
        <dbReference type="RuleBase" id="RU362068"/>
    </source>
</evidence>
<keyword evidence="8" id="KW-1185">Reference proteome</keyword>